<feature type="signal peptide" evidence="1">
    <location>
        <begin position="1"/>
        <end position="21"/>
    </location>
</feature>
<protein>
    <submittedName>
        <fullName evidence="2">Uncharacterized protein</fullName>
    </submittedName>
</protein>
<gene>
    <name evidence="2" type="ORF">PR018_16075</name>
</gene>
<reference evidence="2" key="2">
    <citation type="journal article" date="2023" name="MicrobiologyOpen">
        <title>Genomics of the tumorigenes clade of the family Rhizobiaceae and description of Rhizobium rhododendri sp. nov.</title>
        <authorList>
            <person name="Kuzmanovic N."/>
            <person name="diCenzo G.C."/>
            <person name="Bunk B."/>
            <person name="Sproeer C."/>
            <person name="Fruehling A."/>
            <person name="Neumann-Schaal M."/>
            <person name="Overmann J."/>
            <person name="Smalla K."/>
        </authorList>
    </citation>
    <scope>NUCLEOTIDE SEQUENCE</scope>
    <source>
        <strain evidence="2">Rho-6.2</strain>
    </source>
</reference>
<reference evidence="2" key="1">
    <citation type="journal article" date="2019" name="Phytopathology">
        <title>A Novel Group of Rhizobium tumorigenes-Like Agrobacteria Associated with Crown Gall Disease of Rhododendron and Blueberry.</title>
        <authorList>
            <person name="Kuzmanovic N."/>
            <person name="Behrens P."/>
            <person name="Idczak E."/>
            <person name="Wagner S."/>
            <person name="Gotz M."/>
            <person name="Sproer C."/>
            <person name="Bunk B."/>
            <person name="Overmann J."/>
            <person name="Smalla K."/>
        </authorList>
    </citation>
    <scope>NUCLEOTIDE SEQUENCE</scope>
    <source>
        <strain evidence="2">Rho-6.2</strain>
    </source>
</reference>
<keyword evidence="3" id="KW-1185">Reference proteome</keyword>
<accession>A0ABY8IG99</accession>
<name>A0ABY8IG99_9HYPH</name>
<sequence>MVARGAVFGFLLAFSCGQAQAAELDLAAWARALPQHFTLSGVKNEPTYLAAIDIARAGNIFTIRGGAPAWMERSVEVVSVSDDGVVTHAICPVGMDCRQVSRPAGFLSGAALLSASRRGLLHGTAMPEAYGAFEVVCIPGEQLSIKDPILDPCFEIRSGAAIAEKHRTSHRFDGPSLDPVSLRIQITSSEPAASRSSLLPKDNAS</sequence>
<proteinExistence type="predicted"/>
<dbReference type="Proteomes" id="UP000318939">
    <property type="component" value="Chromosome"/>
</dbReference>
<dbReference type="RefSeq" id="WP_142829949.1">
    <property type="nucleotide sequence ID" value="NZ_CP117267.1"/>
</dbReference>
<feature type="chain" id="PRO_5045151292" evidence="1">
    <location>
        <begin position="22"/>
        <end position="205"/>
    </location>
</feature>
<evidence type="ECO:0000313" key="3">
    <source>
        <dbReference type="Proteomes" id="UP000318939"/>
    </source>
</evidence>
<evidence type="ECO:0000256" key="1">
    <source>
        <dbReference type="SAM" id="SignalP"/>
    </source>
</evidence>
<evidence type="ECO:0000313" key="2">
    <source>
        <dbReference type="EMBL" id="WFS22629.1"/>
    </source>
</evidence>
<organism evidence="2 3">
    <name type="scientific">Rhizobium rhododendri</name>
    <dbReference type="NCBI Taxonomy" id="2506430"/>
    <lineage>
        <taxon>Bacteria</taxon>
        <taxon>Pseudomonadati</taxon>
        <taxon>Pseudomonadota</taxon>
        <taxon>Alphaproteobacteria</taxon>
        <taxon>Hyphomicrobiales</taxon>
        <taxon>Rhizobiaceae</taxon>
        <taxon>Rhizobium/Agrobacterium group</taxon>
        <taxon>Rhizobium</taxon>
    </lineage>
</organism>
<keyword evidence="1" id="KW-0732">Signal</keyword>
<dbReference type="EMBL" id="CP117267">
    <property type="protein sequence ID" value="WFS22629.1"/>
    <property type="molecule type" value="Genomic_DNA"/>
</dbReference>
<dbReference type="PROSITE" id="PS51257">
    <property type="entry name" value="PROKAR_LIPOPROTEIN"/>
    <property type="match status" value="1"/>
</dbReference>